<evidence type="ECO:0000256" key="3">
    <source>
        <dbReference type="PIRSR" id="PIRSR613078-2"/>
    </source>
</evidence>
<organism evidence="4 5">
    <name type="scientific">Candidatus Desulfacyla euxinica</name>
    <dbReference type="NCBI Taxonomy" id="2841693"/>
    <lineage>
        <taxon>Bacteria</taxon>
        <taxon>Deltaproteobacteria</taxon>
        <taxon>Candidatus Desulfacyla</taxon>
    </lineage>
</organism>
<dbReference type="Gene3D" id="3.40.50.1240">
    <property type="entry name" value="Phosphoglycerate mutase-like"/>
    <property type="match status" value="1"/>
</dbReference>
<evidence type="ECO:0000313" key="5">
    <source>
        <dbReference type="Proteomes" id="UP000650524"/>
    </source>
</evidence>
<dbReference type="SUPFAM" id="SSF53254">
    <property type="entry name" value="Phosphoglycerate mutase-like"/>
    <property type="match status" value="1"/>
</dbReference>
<dbReference type="GO" id="GO:0043755">
    <property type="term" value="F:alpha-ribazole phosphatase activity"/>
    <property type="evidence" value="ECO:0007669"/>
    <property type="project" value="UniProtKB-UniRule"/>
</dbReference>
<dbReference type="EC" id="3.1.3.73" evidence="1"/>
<reference evidence="4 5" key="1">
    <citation type="submission" date="2020-08" db="EMBL/GenBank/DDBJ databases">
        <title>Bridging the membrane lipid divide: bacteria of the FCB group superphylum have the potential to synthesize archaeal ether lipids.</title>
        <authorList>
            <person name="Villanueva L."/>
            <person name="Von Meijenfeldt F.A.B."/>
            <person name="Westbye A.B."/>
            <person name="Yadav S."/>
            <person name="Hopmans E.C."/>
            <person name="Dutilh B.E."/>
            <person name="Sinninghe Damste J.S."/>
        </authorList>
    </citation>
    <scope>NUCLEOTIDE SEQUENCE [LARGE SCALE GENOMIC DNA]</scope>
    <source>
        <strain evidence="4">NIOZ-UU27</strain>
    </source>
</reference>
<dbReference type="InterPro" id="IPR013078">
    <property type="entry name" value="His_Pase_superF_clade-1"/>
</dbReference>
<evidence type="ECO:0000256" key="2">
    <source>
        <dbReference type="PIRSR" id="PIRSR613078-1"/>
    </source>
</evidence>
<protein>
    <recommendedName>
        <fullName evidence="1">Alpha-ribazole phosphatase</fullName>
        <ecNumber evidence="1">3.1.3.73</ecNumber>
    </recommendedName>
</protein>
<sequence>MKRENRIYLIRHGQVEGYENFPVYGQTDVDLTEVGVVQMEQMADRLSLTEPGAIYSSDLKRSAIGARLIARHHDVPLYFLPELREIDFGDWEGLTLSEIRRDFPEELEKRQKDLINYKAPGKGESVAALSERVEAVFERIRAEQQGNDIIITAHGAVNRVILCKALGLDLDRMFNIHQGYGCLNIIDYFAESTLVRLISG</sequence>
<dbReference type="EMBL" id="JACNJD010000377">
    <property type="protein sequence ID" value="MBC8179352.1"/>
    <property type="molecule type" value="Genomic_DNA"/>
</dbReference>
<dbReference type="PIRSF" id="PIRSF000709">
    <property type="entry name" value="6PFK_2-Ptase"/>
    <property type="match status" value="1"/>
</dbReference>
<feature type="active site" description="Proton donor/acceptor" evidence="2">
    <location>
        <position position="85"/>
    </location>
</feature>
<dbReference type="NCBIfam" id="TIGR03162">
    <property type="entry name" value="ribazole_cobC"/>
    <property type="match status" value="1"/>
</dbReference>
<dbReference type="InterPro" id="IPR029033">
    <property type="entry name" value="His_PPase_superfam"/>
</dbReference>
<dbReference type="SMART" id="SM00855">
    <property type="entry name" value="PGAM"/>
    <property type="match status" value="1"/>
</dbReference>
<dbReference type="InterPro" id="IPR017578">
    <property type="entry name" value="Ribazole_CobC"/>
</dbReference>
<feature type="binding site" evidence="3">
    <location>
        <position position="61"/>
    </location>
    <ligand>
        <name>substrate</name>
    </ligand>
</feature>
<dbReference type="GO" id="GO:0009236">
    <property type="term" value="P:cobalamin biosynthetic process"/>
    <property type="evidence" value="ECO:0007669"/>
    <property type="project" value="UniProtKB-UniRule"/>
</dbReference>
<proteinExistence type="predicted"/>
<dbReference type="InterPro" id="IPR050275">
    <property type="entry name" value="PGM_Phosphatase"/>
</dbReference>
<comment type="caution">
    <text evidence="4">The sequence shown here is derived from an EMBL/GenBank/DDBJ whole genome shotgun (WGS) entry which is preliminary data.</text>
</comment>
<gene>
    <name evidence="4" type="primary">cobC</name>
    <name evidence="4" type="ORF">H8E19_18260</name>
</gene>
<dbReference type="CDD" id="cd07067">
    <property type="entry name" value="HP_PGM_like"/>
    <property type="match status" value="1"/>
</dbReference>
<dbReference type="AlphaFoldDB" id="A0A8J6N325"/>
<dbReference type="PANTHER" id="PTHR48100">
    <property type="entry name" value="BROAD-SPECIFICITY PHOSPHATASE YOR283W-RELATED"/>
    <property type="match status" value="1"/>
</dbReference>
<feature type="active site" description="Tele-phosphohistidine intermediate" evidence="2">
    <location>
        <position position="12"/>
    </location>
</feature>
<dbReference type="Pfam" id="PF00300">
    <property type="entry name" value="His_Phos_1"/>
    <property type="match status" value="1"/>
</dbReference>
<name>A0A8J6N325_9DELT</name>
<evidence type="ECO:0000313" key="4">
    <source>
        <dbReference type="EMBL" id="MBC8179352.1"/>
    </source>
</evidence>
<accession>A0A8J6N325</accession>
<evidence type="ECO:0000256" key="1">
    <source>
        <dbReference type="NCBIfam" id="TIGR03162"/>
    </source>
</evidence>
<dbReference type="Proteomes" id="UP000650524">
    <property type="component" value="Unassembled WGS sequence"/>
</dbReference>